<evidence type="ECO:0000313" key="1">
    <source>
        <dbReference type="EMBL" id="MBD2772139.1"/>
    </source>
</evidence>
<gene>
    <name evidence="1" type="ORF">ICL16_08600</name>
</gene>
<keyword evidence="2" id="KW-1185">Reference proteome</keyword>
<proteinExistence type="predicted"/>
<name>A0A8J7C4V2_9CYAN</name>
<comment type="caution">
    <text evidence="1">The sequence shown here is derived from an EMBL/GenBank/DDBJ whole genome shotgun (WGS) entry which is preliminary data.</text>
</comment>
<accession>A0A8J7C4V2</accession>
<dbReference type="Proteomes" id="UP000629098">
    <property type="component" value="Unassembled WGS sequence"/>
</dbReference>
<reference evidence="1" key="1">
    <citation type="submission" date="2020-09" db="EMBL/GenBank/DDBJ databases">
        <title>Iningainema tapete sp. nov. (Scytonemataceae, Cyanobacteria) from greenhouses in central Florida (USA) produces two types of nodularin with biosynthetic potential for microcystin-LR and anabaenopeptins.</title>
        <authorList>
            <person name="Berthold D.E."/>
            <person name="Lefler F.W."/>
            <person name="Huang I.-S."/>
            <person name="Abdulla H."/>
            <person name="Zimba P.V."/>
            <person name="Laughinghouse H.D. IV."/>
        </authorList>
    </citation>
    <scope>NUCLEOTIDE SEQUENCE</scope>
    <source>
        <strain evidence="1">BLCCT55</strain>
    </source>
</reference>
<sequence>MSDTSDKNKQYKYIDVPLNDEMEQKLMSLPPAWERTTGNKSRGNKPESKRLRNLVDFAFAFLEYLILNGISLPTPGGFDRFFAASGWAIYKSGTTVLPDAGTNENVQDNTVGKRISTETQLGRDLLEIIEADELDVIQPVGKEGVSLLIKKLAAGYFAYQQLVANLRNQNIPEPTVLGTEEWVKKYFSDSSSCHDLLEFILNMDTLPDQEQMTFLANKFKVRTRQLYKIYYLMHGCSGEHSDCHCENENNDKM</sequence>
<dbReference type="RefSeq" id="WP_190826423.1">
    <property type="nucleotide sequence ID" value="NZ_CAWPPI010000034.1"/>
</dbReference>
<protein>
    <submittedName>
        <fullName evidence="1">Uncharacterized protein</fullName>
    </submittedName>
</protein>
<dbReference type="AlphaFoldDB" id="A0A8J7C4V2"/>
<dbReference type="EMBL" id="JACXAE010000034">
    <property type="protein sequence ID" value="MBD2772139.1"/>
    <property type="molecule type" value="Genomic_DNA"/>
</dbReference>
<organism evidence="1 2">
    <name type="scientific">Iningainema tapete BLCC-T55</name>
    <dbReference type="NCBI Taxonomy" id="2748662"/>
    <lineage>
        <taxon>Bacteria</taxon>
        <taxon>Bacillati</taxon>
        <taxon>Cyanobacteriota</taxon>
        <taxon>Cyanophyceae</taxon>
        <taxon>Nostocales</taxon>
        <taxon>Scytonemataceae</taxon>
        <taxon>Iningainema tapete</taxon>
    </lineage>
</organism>
<evidence type="ECO:0000313" key="2">
    <source>
        <dbReference type="Proteomes" id="UP000629098"/>
    </source>
</evidence>